<dbReference type="InterPro" id="IPR024924">
    <property type="entry name" value="7-CO-7-deazaguanine_synth-like"/>
</dbReference>
<feature type="binding site" evidence="8">
    <location>
        <position position="34"/>
    </location>
    <ligand>
        <name>[4Fe-4S] cluster</name>
        <dbReference type="ChEBI" id="CHEBI:49883"/>
        <note>4Fe-4S-S-AdoMet</note>
    </ligand>
</feature>
<keyword evidence="6 8" id="KW-0411">Iron-sulfur</keyword>
<dbReference type="eggNOG" id="COG0602">
    <property type="taxonomic scope" value="Bacteria"/>
</dbReference>
<dbReference type="GO" id="GO:0016840">
    <property type="term" value="F:carbon-nitrogen lyase activity"/>
    <property type="evidence" value="ECO:0007669"/>
    <property type="project" value="UniProtKB-UniRule"/>
</dbReference>
<dbReference type="PANTHER" id="PTHR42836:SF1">
    <property type="entry name" value="7-CARBOXY-7-DEAZAGUANINE SYNTHASE"/>
    <property type="match status" value="1"/>
</dbReference>
<dbReference type="GO" id="GO:1904047">
    <property type="term" value="F:S-adenosyl-L-methionine binding"/>
    <property type="evidence" value="ECO:0007669"/>
    <property type="project" value="UniProtKB-UniRule"/>
</dbReference>
<protein>
    <recommendedName>
        <fullName evidence="8">7-carboxy-7-deazaguanine synthase</fullName>
        <shortName evidence="8">CDG synthase</shortName>
        <ecNumber evidence="8">4.3.99.3</ecNumber>
    </recommendedName>
    <alternativeName>
        <fullName evidence="8">Queuosine biosynthesis protein QueE</fullName>
    </alternativeName>
</protein>
<feature type="binding site" evidence="8">
    <location>
        <position position="75"/>
    </location>
    <ligand>
        <name>S-adenosyl-L-methionine</name>
        <dbReference type="ChEBI" id="CHEBI:59789"/>
    </ligand>
</feature>
<dbReference type="InterPro" id="IPR007197">
    <property type="entry name" value="rSAM"/>
</dbReference>
<evidence type="ECO:0000256" key="6">
    <source>
        <dbReference type="ARBA" id="ARBA00023014"/>
    </source>
</evidence>
<gene>
    <name evidence="8" type="primary">queE</name>
    <name evidence="10" type="ordered locus">Ppha_2280</name>
</gene>
<comment type="similarity">
    <text evidence="8">Belongs to the radical SAM superfamily. 7-carboxy-7-deazaguanine synthase family.</text>
</comment>
<dbReference type="OrthoDB" id="9792276at2"/>
<dbReference type="GO" id="GO:0000287">
    <property type="term" value="F:magnesium ion binding"/>
    <property type="evidence" value="ECO:0007669"/>
    <property type="project" value="UniProtKB-UniRule"/>
</dbReference>
<evidence type="ECO:0000256" key="5">
    <source>
        <dbReference type="ARBA" id="ARBA00023004"/>
    </source>
</evidence>
<keyword evidence="4 8" id="KW-0460">Magnesium</keyword>
<feature type="domain" description="Radical SAM core" evidence="9">
    <location>
        <begin position="21"/>
        <end position="218"/>
    </location>
</feature>
<comment type="cofactor">
    <cofactor evidence="8">
        <name>[4Fe-4S] cluster</name>
        <dbReference type="ChEBI" id="CHEBI:49883"/>
    </cofactor>
    <text evidence="8">Binds 1 [4Fe-4S] cluster. The cluster is coordinated with 3 cysteines and an exchangeable S-adenosyl-L-methionine.</text>
</comment>
<dbReference type="PANTHER" id="PTHR42836">
    <property type="entry name" value="7-CARBOXY-7-DEAZAGUANINE SYNTHASE"/>
    <property type="match status" value="1"/>
</dbReference>
<dbReference type="AlphaFoldDB" id="B4SE56"/>
<comment type="caution">
    <text evidence="8">Lacks conserved residue(s) required for the propagation of feature annotation.</text>
</comment>
<comment type="cofactor">
    <cofactor evidence="8">
        <name>Mg(2+)</name>
        <dbReference type="ChEBI" id="CHEBI:18420"/>
    </cofactor>
</comment>
<dbReference type="UniPathway" id="UPA00391"/>
<reference evidence="10 11" key="1">
    <citation type="submission" date="2008-06" db="EMBL/GenBank/DDBJ databases">
        <title>Complete sequence of Pelodictyon phaeoclathratiforme BU-1.</title>
        <authorList>
            <consortium name="US DOE Joint Genome Institute"/>
            <person name="Lucas S."/>
            <person name="Copeland A."/>
            <person name="Lapidus A."/>
            <person name="Glavina del Rio T."/>
            <person name="Dalin E."/>
            <person name="Tice H."/>
            <person name="Bruce D."/>
            <person name="Goodwin L."/>
            <person name="Pitluck S."/>
            <person name="Schmutz J."/>
            <person name="Larimer F."/>
            <person name="Land M."/>
            <person name="Hauser L."/>
            <person name="Kyrpides N."/>
            <person name="Mikhailova N."/>
            <person name="Liu Z."/>
            <person name="Li T."/>
            <person name="Zhao F."/>
            <person name="Overmann J."/>
            <person name="Bryant D.A."/>
            <person name="Richardson P."/>
        </authorList>
    </citation>
    <scope>NUCLEOTIDE SEQUENCE [LARGE SCALE GENOMIC DNA]</scope>
    <source>
        <strain evidence="11">DSM 5477 / BU-1</strain>
    </source>
</reference>
<comment type="catalytic activity">
    <reaction evidence="8">
        <text>6-carboxy-5,6,7,8-tetrahydropterin + H(+) = 7-carboxy-7-carbaguanine + NH4(+)</text>
        <dbReference type="Rhea" id="RHEA:27974"/>
        <dbReference type="ChEBI" id="CHEBI:15378"/>
        <dbReference type="ChEBI" id="CHEBI:28938"/>
        <dbReference type="ChEBI" id="CHEBI:61032"/>
        <dbReference type="ChEBI" id="CHEBI:61036"/>
        <dbReference type="EC" id="4.3.99.3"/>
    </reaction>
</comment>
<evidence type="ECO:0000313" key="10">
    <source>
        <dbReference type="EMBL" id="ACF44475.1"/>
    </source>
</evidence>
<evidence type="ECO:0000256" key="8">
    <source>
        <dbReference type="HAMAP-Rule" id="MF_00917"/>
    </source>
</evidence>
<dbReference type="PROSITE" id="PS51918">
    <property type="entry name" value="RADICAL_SAM"/>
    <property type="match status" value="1"/>
</dbReference>
<dbReference type="HAMAP" id="MF_00917">
    <property type="entry name" value="QueE"/>
    <property type="match status" value="1"/>
</dbReference>
<keyword evidence="8" id="KW-0671">Queuosine biosynthesis</keyword>
<feature type="binding site" evidence="8">
    <location>
        <position position="73"/>
    </location>
    <ligand>
        <name>substrate</name>
    </ligand>
</feature>
<evidence type="ECO:0000256" key="2">
    <source>
        <dbReference type="ARBA" id="ARBA00022691"/>
    </source>
</evidence>
<dbReference type="RefSeq" id="WP_012508951.1">
    <property type="nucleotide sequence ID" value="NC_011060.1"/>
</dbReference>
<keyword evidence="5 8" id="KW-0408">Iron</keyword>
<comment type="pathway">
    <text evidence="8">Purine metabolism; 7-cyano-7-deazaguanine biosynthesis.</text>
</comment>
<evidence type="ECO:0000256" key="4">
    <source>
        <dbReference type="ARBA" id="ARBA00022842"/>
    </source>
</evidence>
<proteinExistence type="inferred from homology"/>
<accession>B4SE56</accession>
<dbReference type="Pfam" id="PF04055">
    <property type="entry name" value="Radical_SAM"/>
    <property type="match status" value="1"/>
</dbReference>
<dbReference type="SFLD" id="SFLDS00029">
    <property type="entry name" value="Radical_SAM"/>
    <property type="match status" value="1"/>
</dbReference>
<keyword evidence="2 8" id="KW-0949">S-adenosyl-L-methionine</keyword>
<dbReference type="STRING" id="324925.Ppha_2280"/>
<dbReference type="EC" id="4.3.99.3" evidence="8"/>
<dbReference type="InterPro" id="IPR013785">
    <property type="entry name" value="Aldolase_TIM"/>
</dbReference>
<evidence type="ECO:0000313" key="11">
    <source>
        <dbReference type="Proteomes" id="UP000002724"/>
    </source>
</evidence>
<dbReference type="EMBL" id="CP001110">
    <property type="protein sequence ID" value="ACF44475.1"/>
    <property type="molecule type" value="Genomic_DNA"/>
</dbReference>
<evidence type="ECO:0000256" key="7">
    <source>
        <dbReference type="ARBA" id="ARBA00023239"/>
    </source>
</evidence>
<feature type="binding site" evidence="8">
    <location>
        <begin position="15"/>
        <end position="17"/>
    </location>
    <ligand>
        <name>substrate</name>
    </ligand>
</feature>
<comment type="cofactor">
    <cofactor evidence="8">
        <name>S-adenosyl-L-methionine</name>
        <dbReference type="ChEBI" id="CHEBI:59789"/>
    </cofactor>
    <text evidence="8">Binds 1 S-adenosyl-L-methionine per subunit.</text>
</comment>
<comment type="subunit">
    <text evidence="8">Homodimer.</text>
</comment>
<name>B4SE56_PELPB</name>
<keyword evidence="11" id="KW-1185">Reference proteome</keyword>
<dbReference type="Gene3D" id="3.20.20.70">
    <property type="entry name" value="Aldolase class I"/>
    <property type="match status" value="1"/>
</dbReference>
<dbReference type="GO" id="GO:0008616">
    <property type="term" value="P:tRNA queuosine(34) biosynthetic process"/>
    <property type="evidence" value="ECO:0007669"/>
    <property type="project" value="UniProtKB-UniRule"/>
</dbReference>
<feature type="binding site" evidence="8">
    <location>
        <position position="30"/>
    </location>
    <ligand>
        <name>substrate</name>
    </ligand>
</feature>
<dbReference type="InterPro" id="IPR058240">
    <property type="entry name" value="rSAM_sf"/>
</dbReference>
<feature type="binding site" evidence="8">
    <location>
        <position position="43"/>
    </location>
    <ligand>
        <name>Mg(2+)</name>
        <dbReference type="ChEBI" id="CHEBI:18420"/>
    </ligand>
</feature>
<dbReference type="Proteomes" id="UP000002724">
    <property type="component" value="Chromosome"/>
</dbReference>
<dbReference type="KEGG" id="pph:Ppha_2280"/>
<organism evidence="10 11">
    <name type="scientific">Pelodictyon phaeoclathratiforme (strain DSM 5477 / BU-1)</name>
    <dbReference type="NCBI Taxonomy" id="324925"/>
    <lineage>
        <taxon>Bacteria</taxon>
        <taxon>Pseudomonadati</taxon>
        <taxon>Chlorobiota</taxon>
        <taxon>Chlorobiia</taxon>
        <taxon>Chlorobiales</taxon>
        <taxon>Chlorobiaceae</taxon>
        <taxon>Chlorobium/Pelodictyon group</taxon>
        <taxon>Pelodictyon</taxon>
    </lineage>
</organism>
<dbReference type="GO" id="GO:0051539">
    <property type="term" value="F:4 iron, 4 sulfur cluster binding"/>
    <property type="evidence" value="ECO:0007669"/>
    <property type="project" value="UniProtKB-UniRule"/>
</dbReference>
<evidence type="ECO:0000256" key="1">
    <source>
        <dbReference type="ARBA" id="ARBA00022485"/>
    </source>
</evidence>
<dbReference type="HOGENOM" id="CLU_066739_2_0_10"/>
<dbReference type="CDD" id="cd01335">
    <property type="entry name" value="Radical_SAM"/>
    <property type="match status" value="1"/>
</dbReference>
<evidence type="ECO:0000256" key="3">
    <source>
        <dbReference type="ARBA" id="ARBA00022723"/>
    </source>
</evidence>
<sequence>MSAGTLNISEIFHSIQGESSFAGWPCAFIRLAGCGHGCIGCDTAYAEHDGIKLGIEVVVQRALAFRAPLIEVTGGEPLLQPAVYSLMRQLCDLEQKVLLETGGFLSVAEVDCRVHKIIDLKPPSSGVCDQNNPENIELALAAVLPHRQNFEFKIVVASREDYEWARALLQEHGLMDSFTIMMGVSFGKLDPAELAEWMLRDRLRARMQLQLHKYIWDPCRRGV</sequence>
<evidence type="ECO:0000259" key="9">
    <source>
        <dbReference type="PROSITE" id="PS51918"/>
    </source>
</evidence>
<feature type="binding site" evidence="8">
    <location>
        <position position="38"/>
    </location>
    <ligand>
        <name>[4Fe-4S] cluster</name>
        <dbReference type="ChEBI" id="CHEBI:49883"/>
        <note>4Fe-4S-S-AdoMet</note>
    </ligand>
</feature>
<feature type="binding site" evidence="8">
    <location>
        <position position="41"/>
    </location>
    <ligand>
        <name>[4Fe-4S] cluster</name>
        <dbReference type="ChEBI" id="CHEBI:49883"/>
        <note>4Fe-4S-S-AdoMet</note>
    </ligand>
</feature>
<keyword evidence="7 8" id="KW-0456">Lyase</keyword>
<keyword evidence="1 8" id="KW-0004">4Fe-4S</keyword>
<comment type="function">
    <text evidence="8">Catalyzes the complex heterocyclic radical-mediated conversion of 6-carboxy-5,6,7,8-tetrahydropterin (CPH4) to 7-carboxy-7-deazaguanine (CDG), a step common to the biosynthetic pathways of all 7-deazapurine-containing compounds.</text>
</comment>
<keyword evidence="3 8" id="KW-0479">Metal-binding</keyword>
<dbReference type="SUPFAM" id="SSF102114">
    <property type="entry name" value="Radical SAM enzymes"/>
    <property type="match status" value="1"/>
</dbReference>
<dbReference type="PIRSF" id="PIRSF000370">
    <property type="entry name" value="QueE"/>
    <property type="match status" value="1"/>
</dbReference>